<organism evidence="1">
    <name type="scientific">Micromonospora carbonacea</name>
    <dbReference type="NCBI Taxonomy" id="47853"/>
    <lineage>
        <taxon>Bacteria</taxon>
        <taxon>Bacillati</taxon>
        <taxon>Actinomycetota</taxon>
        <taxon>Actinomycetes</taxon>
        <taxon>Micromonosporales</taxon>
        <taxon>Micromonosporaceae</taxon>
        <taxon>Micromonospora</taxon>
    </lineage>
</organism>
<evidence type="ECO:0000313" key="1">
    <source>
        <dbReference type="EMBL" id="QLJ98527.1"/>
    </source>
</evidence>
<reference evidence="1" key="1">
    <citation type="submission" date="2020-08" db="EMBL/GenBank/DDBJ databases">
        <title>A bifunctional nitrone conjugated secondary metabolite targeting the ribosome.</title>
        <authorList>
            <person name="Limbrick E.M."/>
            <person name="Graf M."/>
            <person name="Derewacz D.K."/>
            <person name="Nguyen F."/>
            <person name="Spraggins J.M."/>
            <person name="Wieland M."/>
            <person name="Ynigez-Gutierrez A.E."/>
            <person name="Reisman B.J."/>
            <person name="Zinshteyn B."/>
            <person name="McCulloch K."/>
            <person name="Iverson T.M."/>
            <person name="Green R."/>
            <person name="Wilson D.N."/>
            <person name="Bachmann B.O."/>
        </authorList>
    </citation>
    <scope>NUCLEOTIDE SEQUENCE</scope>
    <source>
        <strain evidence="1">Africana</strain>
    </source>
</reference>
<dbReference type="EMBL" id="CP058905">
    <property type="protein sequence ID" value="QLJ98527.1"/>
    <property type="molecule type" value="Genomic_DNA"/>
</dbReference>
<name>A0A7D6C770_9ACTN</name>
<proteinExistence type="predicted"/>
<dbReference type="AlphaFoldDB" id="A0A7D6C770"/>
<protein>
    <submittedName>
        <fullName evidence="1">Uncharacterized protein</fullName>
    </submittedName>
</protein>
<accession>A0A7D6C770</accession>
<gene>
    <name evidence="1" type="ORF">HZU44_28395</name>
</gene>
<sequence length="174" mass="19321">MVHRSPLGLAFTGIVDGDWTWGVDVLADGRTAMGPGRWSYRVIERCVDQRLESHALLVTVSGWFHRTFTCYTPRGVAPIVDERHLPQRVPEATGPTDSWWLNGDAGVAVQAQLSAWPHDRDVWTIRYFTRAPAQAADANPVVFGATIHETVPALWCTLCSHLVEPGGTCHRLRP</sequence>